<gene>
    <name evidence="1" type="ORF">H9626_03725</name>
</gene>
<dbReference type="InterPro" id="IPR043132">
    <property type="entry name" value="BCAT-like_C"/>
</dbReference>
<dbReference type="InterPro" id="IPR043131">
    <property type="entry name" value="BCAT-like_N"/>
</dbReference>
<proteinExistence type="predicted"/>
<keyword evidence="2" id="KW-1185">Reference proteome</keyword>
<dbReference type="EMBL" id="JACSPQ010000001">
    <property type="protein sequence ID" value="MBD8001327.1"/>
    <property type="molecule type" value="Genomic_DNA"/>
</dbReference>
<dbReference type="RefSeq" id="WP_191709615.1">
    <property type="nucleotide sequence ID" value="NZ_JACSPQ010000001.1"/>
</dbReference>
<sequence length="201" mass="22721">MCRFIETIRIEGGRAWNLDLHNRRMNATRAAVWGGVEPLRLEDVIHPGGYAGRTRCRVVYGREVEQVEYFPYRIRPVKSLTMVDCDEADYRYKSADRSLLDRLFALRGAADDVLIVRRGLITDTSIANVALWDGTGWYTPSHPLLCGTRRASLLAQGVLAERDIPATEVGRYQKMRLFNAMIPFGEVELPCAAVSYHSTNS</sequence>
<dbReference type="InterPro" id="IPR036038">
    <property type="entry name" value="Aminotransferase-like"/>
</dbReference>
<accession>A0ABR8V9F5</accession>
<dbReference type="Proteomes" id="UP000616346">
    <property type="component" value="Unassembled WGS sequence"/>
</dbReference>
<keyword evidence="1" id="KW-0032">Aminotransferase</keyword>
<dbReference type="Gene3D" id="3.30.470.10">
    <property type="match status" value="1"/>
</dbReference>
<dbReference type="Gene3D" id="3.20.10.10">
    <property type="entry name" value="D-amino Acid Aminotransferase, subunit A, domain 2"/>
    <property type="match status" value="1"/>
</dbReference>
<evidence type="ECO:0000313" key="1">
    <source>
        <dbReference type="EMBL" id="MBD8001327.1"/>
    </source>
</evidence>
<dbReference type="GO" id="GO:0008483">
    <property type="term" value="F:transaminase activity"/>
    <property type="evidence" value="ECO:0007669"/>
    <property type="project" value="UniProtKB-KW"/>
</dbReference>
<dbReference type="SUPFAM" id="SSF56752">
    <property type="entry name" value="D-aminoacid aminotransferase-like PLP-dependent enzymes"/>
    <property type="match status" value="1"/>
</dbReference>
<dbReference type="InterPro" id="IPR001544">
    <property type="entry name" value="Aminotrans_IV"/>
</dbReference>
<dbReference type="Pfam" id="PF01063">
    <property type="entry name" value="Aminotran_4"/>
    <property type="match status" value="1"/>
</dbReference>
<organism evidence="1 2">
    <name type="scientific">Phocaeicola faecium</name>
    <dbReference type="NCBI Taxonomy" id="2762213"/>
    <lineage>
        <taxon>Bacteria</taxon>
        <taxon>Pseudomonadati</taxon>
        <taxon>Bacteroidota</taxon>
        <taxon>Bacteroidia</taxon>
        <taxon>Bacteroidales</taxon>
        <taxon>Bacteroidaceae</taxon>
        <taxon>Phocaeicola</taxon>
    </lineage>
</organism>
<name>A0ABR8V9F5_9BACT</name>
<keyword evidence="1" id="KW-0808">Transferase</keyword>
<evidence type="ECO:0000313" key="2">
    <source>
        <dbReference type="Proteomes" id="UP000616346"/>
    </source>
</evidence>
<comment type="caution">
    <text evidence="1">The sequence shown here is derived from an EMBL/GenBank/DDBJ whole genome shotgun (WGS) entry which is preliminary data.</text>
</comment>
<reference evidence="1 2" key="1">
    <citation type="submission" date="2020-08" db="EMBL/GenBank/DDBJ databases">
        <title>A Genomic Blueprint of the Chicken Gut Microbiome.</title>
        <authorList>
            <person name="Gilroy R."/>
            <person name="Ravi A."/>
            <person name="Getino M."/>
            <person name="Pursley I."/>
            <person name="Horton D.L."/>
            <person name="Alikhan N.-F."/>
            <person name="Baker D."/>
            <person name="Gharbi K."/>
            <person name="Hall N."/>
            <person name="Watson M."/>
            <person name="Adriaenssens E.M."/>
            <person name="Foster-Nyarko E."/>
            <person name="Jarju S."/>
            <person name="Secka A."/>
            <person name="Antonio M."/>
            <person name="Oren A."/>
            <person name="Chaudhuri R."/>
            <person name="La Ragione R.M."/>
            <person name="Hildebrand F."/>
            <person name="Pallen M.J."/>
        </authorList>
    </citation>
    <scope>NUCLEOTIDE SEQUENCE [LARGE SCALE GENOMIC DNA]</scope>
    <source>
        <strain evidence="1 2">Sa1YUN3</strain>
    </source>
</reference>
<protein>
    <submittedName>
        <fullName evidence="1">Aminotransferase class IV</fullName>
    </submittedName>
</protein>